<dbReference type="AlphaFoldDB" id="A0AA88UAB8"/>
<feature type="transmembrane region" description="Helical" evidence="1">
    <location>
        <begin position="30"/>
        <end position="47"/>
    </location>
</feature>
<keyword evidence="1" id="KW-0812">Transmembrane</keyword>
<protein>
    <submittedName>
        <fullName evidence="2">Uncharacterized protein</fullName>
    </submittedName>
</protein>
<organism evidence="2 3">
    <name type="scientific">Escallonia rubra</name>
    <dbReference type="NCBI Taxonomy" id="112253"/>
    <lineage>
        <taxon>Eukaryota</taxon>
        <taxon>Viridiplantae</taxon>
        <taxon>Streptophyta</taxon>
        <taxon>Embryophyta</taxon>
        <taxon>Tracheophyta</taxon>
        <taxon>Spermatophyta</taxon>
        <taxon>Magnoliopsida</taxon>
        <taxon>eudicotyledons</taxon>
        <taxon>Gunneridae</taxon>
        <taxon>Pentapetalae</taxon>
        <taxon>asterids</taxon>
        <taxon>campanulids</taxon>
        <taxon>Escalloniales</taxon>
        <taxon>Escalloniaceae</taxon>
        <taxon>Escallonia</taxon>
    </lineage>
</organism>
<keyword evidence="1" id="KW-1133">Transmembrane helix</keyword>
<feature type="transmembrane region" description="Helical" evidence="1">
    <location>
        <begin position="90"/>
        <end position="108"/>
    </location>
</feature>
<gene>
    <name evidence="2" type="ORF">RJ640_005779</name>
</gene>
<name>A0AA88UAB8_9ASTE</name>
<comment type="caution">
    <text evidence="2">The sequence shown here is derived from an EMBL/GenBank/DDBJ whole genome shotgun (WGS) entry which is preliminary data.</text>
</comment>
<reference evidence="2" key="1">
    <citation type="submission" date="2022-12" db="EMBL/GenBank/DDBJ databases">
        <title>Draft genome assemblies for two species of Escallonia (Escalloniales).</title>
        <authorList>
            <person name="Chanderbali A."/>
            <person name="Dervinis C."/>
            <person name="Anghel I."/>
            <person name="Soltis D."/>
            <person name="Soltis P."/>
            <person name="Zapata F."/>
        </authorList>
    </citation>
    <scope>NUCLEOTIDE SEQUENCE</scope>
    <source>
        <strain evidence="2">UCBG92.1500</strain>
        <tissue evidence="2">Leaf</tissue>
    </source>
</reference>
<dbReference type="EMBL" id="JAVXUO010002006">
    <property type="protein sequence ID" value="KAK2977129.1"/>
    <property type="molecule type" value="Genomic_DNA"/>
</dbReference>
<evidence type="ECO:0000256" key="1">
    <source>
        <dbReference type="SAM" id="Phobius"/>
    </source>
</evidence>
<accession>A0AA88UAB8</accession>
<evidence type="ECO:0000313" key="2">
    <source>
        <dbReference type="EMBL" id="KAK2977129.1"/>
    </source>
</evidence>
<dbReference type="Proteomes" id="UP001187471">
    <property type="component" value="Unassembled WGS sequence"/>
</dbReference>
<keyword evidence="1" id="KW-0472">Membrane</keyword>
<sequence length="236" mass="26759">MDDMVAKVTTTDKGNIFFVNLLVNQLFPNLLSWIQLLIYYGFIVFLARDVTTKLTPYLILLSPICMLTYDVILHIVFLHFVELVESIHRFHSWVPCFLIALVALRILFYAHNKLILGEGVDIEGYTTPLDIYRGFYFLTLEGISVGRNCLNIDGKTFTRILARDGGVTIELREKMSNGTPFQVPPLTKKNYETGCIRVKALLGAYDVWELVANVVGEGDVAAMKKDQKALTLIYQV</sequence>
<feature type="transmembrane region" description="Helical" evidence="1">
    <location>
        <begin position="54"/>
        <end position="78"/>
    </location>
</feature>
<evidence type="ECO:0000313" key="3">
    <source>
        <dbReference type="Proteomes" id="UP001187471"/>
    </source>
</evidence>
<proteinExistence type="predicted"/>
<keyword evidence="3" id="KW-1185">Reference proteome</keyword>